<sequence>MSAFDDDDIPFDEPPARAGPPPAPPVLQSQFISADDADDDLPPFDDDPGDMGAEDDFGAWQSVRSMGDIVETQDRERKQRLAAGAAALSRLVAPEASESAFQRIFSDVGTRFLTTFFPKLLASRVALARKAGFIDDLDE</sequence>
<name>A0A974PVV3_9HYPH</name>
<keyword evidence="3" id="KW-1185">Reference proteome</keyword>
<geneLocation type="plasmid" evidence="2 3">
    <name>unnamed2</name>
</geneLocation>
<dbReference type="Proteomes" id="UP000596427">
    <property type="component" value="Plasmid unnamed2"/>
</dbReference>
<dbReference type="EMBL" id="CP063364">
    <property type="protein sequence ID" value="QRG10100.1"/>
    <property type="molecule type" value="Genomic_DNA"/>
</dbReference>
<gene>
    <name evidence="2" type="ORF">EZH22_30710</name>
</gene>
<keyword evidence="2" id="KW-0614">Plasmid</keyword>
<feature type="compositionally biased region" description="Acidic residues" evidence="1">
    <location>
        <begin position="1"/>
        <end position="11"/>
    </location>
</feature>
<feature type="region of interest" description="Disordered" evidence="1">
    <location>
        <begin position="1"/>
        <end position="55"/>
    </location>
</feature>
<proteinExistence type="predicted"/>
<protein>
    <submittedName>
        <fullName evidence="2">Uncharacterized protein</fullName>
    </submittedName>
</protein>
<dbReference type="RefSeq" id="WP_203196981.1">
    <property type="nucleotide sequence ID" value="NZ_CP063364.1"/>
</dbReference>
<feature type="compositionally biased region" description="Acidic residues" evidence="1">
    <location>
        <begin position="35"/>
        <end position="55"/>
    </location>
</feature>
<reference evidence="2 3" key="1">
    <citation type="submission" date="2020-10" db="EMBL/GenBank/DDBJ databases">
        <title>Degradation of 1,4-Dioxane by Xanthobacter sp. YN2, via a Novel Group-2 Soluble Di-Iron Monooxygenase.</title>
        <authorList>
            <person name="Ma F."/>
            <person name="Wang Y."/>
            <person name="Yang J."/>
            <person name="Guo H."/>
            <person name="Su D."/>
            <person name="Yu L."/>
        </authorList>
    </citation>
    <scope>NUCLEOTIDE SEQUENCE [LARGE SCALE GENOMIC DNA]</scope>
    <source>
        <strain evidence="2 3">YN2</strain>
        <plasmid evidence="2 3">unnamed2</plasmid>
    </source>
</reference>
<accession>A0A974PVV3</accession>
<organism evidence="2 3">
    <name type="scientific">Xanthobacter dioxanivorans</name>
    <dbReference type="NCBI Taxonomy" id="2528964"/>
    <lineage>
        <taxon>Bacteria</taxon>
        <taxon>Pseudomonadati</taxon>
        <taxon>Pseudomonadota</taxon>
        <taxon>Alphaproteobacteria</taxon>
        <taxon>Hyphomicrobiales</taxon>
        <taxon>Xanthobacteraceae</taxon>
        <taxon>Xanthobacter</taxon>
    </lineage>
</organism>
<evidence type="ECO:0000313" key="2">
    <source>
        <dbReference type="EMBL" id="QRG10100.1"/>
    </source>
</evidence>
<evidence type="ECO:0000313" key="3">
    <source>
        <dbReference type="Proteomes" id="UP000596427"/>
    </source>
</evidence>
<dbReference type="KEGG" id="xdi:EZH22_30710"/>
<evidence type="ECO:0000256" key="1">
    <source>
        <dbReference type="SAM" id="MobiDB-lite"/>
    </source>
</evidence>
<dbReference type="AlphaFoldDB" id="A0A974PVV3"/>